<accession>A0A9P8LN65</accession>
<proteinExistence type="predicted"/>
<protein>
    <submittedName>
        <fullName evidence="1">Uncharacterized protein</fullName>
    </submittedName>
</protein>
<dbReference type="KEGG" id="ssao:94301519"/>
<gene>
    <name evidence="1" type="ORF">SS50377_27496</name>
</gene>
<evidence type="ECO:0000313" key="1">
    <source>
        <dbReference type="EMBL" id="KAH0571196.1"/>
    </source>
</evidence>
<reference evidence="1 2" key="1">
    <citation type="journal article" date="2014" name="PLoS Genet.">
        <title>The Genome of Spironucleus salmonicida Highlights a Fish Pathogen Adapted to Fluctuating Environments.</title>
        <authorList>
            <person name="Xu F."/>
            <person name="Jerlstrom-Hultqvist J."/>
            <person name="Einarsson E."/>
            <person name="Astvaldsson A."/>
            <person name="Svard S.G."/>
            <person name="Andersson J.O."/>
        </authorList>
    </citation>
    <scope>NUCLEOTIDE SEQUENCE [LARGE SCALE GENOMIC DNA]</scope>
    <source>
        <strain evidence="1 2">ATCC 50377</strain>
    </source>
</reference>
<dbReference type="EMBL" id="AUWU02000007">
    <property type="protein sequence ID" value="KAH0571196.1"/>
    <property type="molecule type" value="Genomic_DNA"/>
</dbReference>
<dbReference type="AlphaFoldDB" id="A0A9P8LN65"/>
<dbReference type="Proteomes" id="UP000018208">
    <property type="component" value="Unassembled WGS sequence"/>
</dbReference>
<evidence type="ECO:0000313" key="2">
    <source>
        <dbReference type="Proteomes" id="UP000018208"/>
    </source>
</evidence>
<keyword evidence="2" id="KW-1185">Reference proteome</keyword>
<dbReference type="GeneID" id="94301519"/>
<sequence>MSQFSKLLNQRVRSPQKAEEIYHKSTRYQAVQMASNRKLRTELEKQQIHILDARQSSLPSILRPIQQQIIIPERIQICEQVVHEDVDADLKVMLHYVKNQRKEFQDLDLDNTK</sequence>
<organism evidence="1 2">
    <name type="scientific">Spironucleus salmonicida</name>
    <dbReference type="NCBI Taxonomy" id="348837"/>
    <lineage>
        <taxon>Eukaryota</taxon>
        <taxon>Metamonada</taxon>
        <taxon>Diplomonadida</taxon>
        <taxon>Hexamitidae</taxon>
        <taxon>Hexamitinae</taxon>
        <taxon>Spironucleus</taxon>
    </lineage>
</organism>
<name>A0A9P8LN65_9EUKA</name>
<comment type="caution">
    <text evidence="1">The sequence shown here is derived from an EMBL/GenBank/DDBJ whole genome shotgun (WGS) entry which is preliminary data.</text>
</comment>
<dbReference type="RefSeq" id="XP_067761969.1">
    <property type="nucleotide sequence ID" value="XM_067911282.1"/>
</dbReference>